<reference evidence="2" key="1">
    <citation type="journal article" date="2023" name="Science">
        <title>Genome structures resolve the early diversification of teleost fishes.</title>
        <authorList>
            <person name="Parey E."/>
            <person name="Louis A."/>
            <person name="Montfort J."/>
            <person name="Bouchez O."/>
            <person name="Roques C."/>
            <person name="Iampietro C."/>
            <person name="Lluch J."/>
            <person name="Castinel A."/>
            <person name="Donnadieu C."/>
            <person name="Desvignes T."/>
            <person name="Floi Bucao C."/>
            <person name="Jouanno E."/>
            <person name="Wen M."/>
            <person name="Mejri S."/>
            <person name="Dirks R."/>
            <person name="Jansen H."/>
            <person name="Henkel C."/>
            <person name="Chen W.J."/>
            <person name="Zahm M."/>
            <person name="Cabau C."/>
            <person name="Klopp C."/>
            <person name="Thompson A.W."/>
            <person name="Robinson-Rechavi M."/>
            <person name="Braasch I."/>
            <person name="Lecointre G."/>
            <person name="Bobe J."/>
            <person name="Postlethwait J.H."/>
            <person name="Berthelot C."/>
            <person name="Roest Crollius H."/>
            <person name="Guiguen Y."/>
        </authorList>
    </citation>
    <scope>NUCLEOTIDE SEQUENCE</scope>
    <source>
        <strain evidence="2">WJC10195</strain>
    </source>
</reference>
<feature type="region of interest" description="Disordered" evidence="1">
    <location>
        <begin position="14"/>
        <end position="41"/>
    </location>
</feature>
<evidence type="ECO:0000313" key="2">
    <source>
        <dbReference type="EMBL" id="KAJ8382566.1"/>
    </source>
</evidence>
<evidence type="ECO:0000313" key="3">
    <source>
        <dbReference type="Proteomes" id="UP001152622"/>
    </source>
</evidence>
<sequence length="75" mass="8201">MRPPGENRVACLTSLQHHNHSQEPGIPKMVSSEDRMGGKETHEFGTGRFFCLTSSVPGSTIRPSEQACVHNALIL</sequence>
<gene>
    <name evidence="2" type="ORF">SKAU_G00033440</name>
</gene>
<accession>A0A9Q1GFH1</accession>
<dbReference type="EMBL" id="JAINUF010000001">
    <property type="protein sequence ID" value="KAJ8382566.1"/>
    <property type="molecule type" value="Genomic_DNA"/>
</dbReference>
<dbReference type="AlphaFoldDB" id="A0A9Q1GFH1"/>
<keyword evidence="3" id="KW-1185">Reference proteome</keyword>
<dbReference type="Proteomes" id="UP001152622">
    <property type="component" value="Chromosome 1"/>
</dbReference>
<proteinExistence type="predicted"/>
<evidence type="ECO:0000256" key="1">
    <source>
        <dbReference type="SAM" id="MobiDB-lite"/>
    </source>
</evidence>
<organism evidence="2 3">
    <name type="scientific">Synaphobranchus kaupii</name>
    <name type="common">Kaup's arrowtooth eel</name>
    <dbReference type="NCBI Taxonomy" id="118154"/>
    <lineage>
        <taxon>Eukaryota</taxon>
        <taxon>Metazoa</taxon>
        <taxon>Chordata</taxon>
        <taxon>Craniata</taxon>
        <taxon>Vertebrata</taxon>
        <taxon>Euteleostomi</taxon>
        <taxon>Actinopterygii</taxon>
        <taxon>Neopterygii</taxon>
        <taxon>Teleostei</taxon>
        <taxon>Anguilliformes</taxon>
        <taxon>Synaphobranchidae</taxon>
        <taxon>Synaphobranchus</taxon>
    </lineage>
</organism>
<feature type="compositionally biased region" description="Basic and acidic residues" evidence="1">
    <location>
        <begin position="31"/>
        <end position="41"/>
    </location>
</feature>
<name>A0A9Q1GFH1_SYNKA</name>
<protein>
    <submittedName>
        <fullName evidence="2">Uncharacterized protein</fullName>
    </submittedName>
</protein>
<comment type="caution">
    <text evidence="2">The sequence shown here is derived from an EMBL/GenBank/DDBJ whole genome shotgun (WGS) entry which is preliminary data.</text>
</comment>